<accession>A0AAV4T925</accession>
<keyword evidence="2" id="KW-1185">Reference proteome</keyword>
<comment type="caution">
    <text evidence="1">The sequence shown here is derived from an EMBL/GenBank/DDBJ whole genome shotgun (WGS) entry which is preliminary data.</text>
</comment>
<dbReference type="Proteomes" id="UP001054837">
    <property type="component" value="Unassembled WGS sequence"/>
</dbReference>
<reference evidence="1 2" key="1">
    <citation type="submission" date="2021-06" db="EMBL/GenBank/DDBJ databases">
        <title>Caerostris darwini draft genome.</title>
        <authorList>
            <person name="Kono N."/>
            <person name="Arakawa K."/>
        </authorList>
    </citation>
    <scope>NUCLEOTIDE SEQUENCE [LARGE SCALE GENOMIC DNA]</scope>
</reference>
<organism evidence="1 2">
    <name type="scientific">Caerostris darwini</name>
    <dbReference type="NCBI Taxonomy" id="1538125"/>
    <lineage>
        <taxon>Eukaryota</taxon>
        <taxon>Metazoa</taxon>
        <taxon>Ecdysozoa</taxon>
        <taxon>Arthropoda</taxon>
        <taxon>Chelicerata</taxon>
        <taxon>Arachnida</taxon>
        <taxon>Araneae</taxon>
        <taxon>Araneomorphae</taxon>
        <taxon>Entelegynae</taxon>
        <taxon>Araneoidea</taxon>
        <taxon>Araneidae</taxon>
        <taxon>Caerostris</taxon>
    </lineage>
</organism>
<dbReference type="AlphaFoldDB" id="A0AAV4T925"/>
<protein>
    <submittedName>
        <fullName evidence="1">Uncharacterized protein</fullName>
    </submittedName>
</protein>
<proteinExistence type="predicted"/>
<name>A0AAV4T925_9ARAC</name>
<gene>
    <name evidence="1" type="ORF">CDAR_23311</name>
</gene>
<evidence type="ECO:0000313" key="1">
    <source>
        <dbReference type="EMBL" id="GIY41417.1"/>
    </source>
</evidence>
<sequence>MDPAPVLTEADVCRKITAATQLLTERRKLHDLATQAITKQQILMDAGLVTAKTIKASAATIKKAAEAVSDAENQLQVMLPQLSFSKLFACKTGHKAHVSDECSHYWSYHSKDTEVSRSKRRNGGYRIIRLGCYRDAGLKAPSAQGQAGTSITELSIYHILSYTLKRSDDAYQLPLTTCLIPAIKRPPFSPLPHSFWT</sequence>
<evidence type="ECO:0000313" key="2">
    <source>
        <dbReference type="Proteomes" id="UP001054837"/>
    </source>
</evidence>
<dbReference type="EMBL" id="BPLQ01009057">
    <property type="protein sequence ID" value="GIY41417.1"/>
    <property type="molecule type" value="Genomic_DNA"/>
</dbReference>